<dbReference type="EMBL" id="QXFT01001216">
    <property type="protein sequence ID" value="KAE9325164.1"/>
    <property type="molecule type" value="Genomic_DNA"/>
</dbReference>
<dbReference type="EMBL" id="QXFV01001197">
    <property type="protein sequence ID" value="KAE9012309.1"/>
    <property type="molecule type" value="Genomic_DNA"/>
</dbReference>
<feature type="region of interest" description="Disordered" evidence="1">
    <location>
        <begin position="419"/>
        <end position="439"/>
    </location>
</feature>
<evidence type="ECO:0000313" key="7">
    <source>
        <dbReference type="Proteomes" id="UP000435112"/>
    </source>
</evidence>
<proteinExistence type="predicted"/>
<dbReference type="OrthoDB" id="92924at2759"/>
<feature type="compositionally biased region" description="Low complexity" evidence="1">
    <location>
        <begin position="81"/>
        <end position="96"/>
    </location>
</feature>
<feature type="region of interest" description="Disordered" evidence="1">
    <location>
        <begin position="462"/>
        <end position="501"/>
    </location>
</feature>
<keyword evidence="6" id="KW-1185">Reference proteome</keyword>
<feature type="compositionally biased region" description="Basic and acidic residues" evidence="1">
    <location>
        <begin position="482"/>
        <end position="491"/>
    </location>
</feature>
<gene>
    <name evidence="3" type="ORF">PR001_g15695</name>
    <name evidence="2" type="ORF">PR002_g16134</name>
    <name evidence="4" type="ORF">PR003_g16552</name>
</gene>
<evidence type="ECO:0000313" key="2">
    <source>
        <dbReference type="EMBL" id="KAE9007615.1"/>
    </source>
</evidence>
<protein>
    <recommendedName>
        <fullName evidence="8">FYVE-type domain-containing protein</fullName>
    </recommendedName>
</protein>
<dbReference type="Proteomes" id="UP000429607">
    <property type="component" value="Unassembled WGS sequence"/>
</dbReference>
<dbReference type="InterPro" id="IPR052727">
    <property type="entry name" value="Rab4/Rab5_effector"/>
</dbReference>
<dbReference type="Proteomes" id="UP000434957">
    <property type="component" value="Unassembled WGS sequence"/>
</dbReference>
<evidence type="ECO:0000313" key="4">
    <source>
        <dbReference type="EMBL" id="KAE9325164.1"/>
    </source>
</evidence>
<name>A0A6A4EJL3_9STRA</name>
<dbReference type="PANTHER" id="PTHR13510:SF44">
    <property type="entry name" value="RABENOSYN-5"/>
    <property type="match status" value="1"/>
</dbReference>
<evidence type="ECO:0000256" key="1">
    <source>
        <dbReference type="SAM" id="MobiDB-lite"/>
    </source>
</evidence>
<reference evidence="4 6" key="1">
    <citation type="submission" date="2018-08" db="EMBL/GenBank/DDBJ databases">
        <title>Genomic investigation of the strawberry pathogen Phytophthora fragariae indicates pathogenicity is determined by transcriptional variation in three key races.</title>
        <authorList>
            <person name="Adams T.M."/>
            <person name="Armitage A.D."/>
            <person name="Sobczyk M.K."/>
            <person name="Bates H.J."/>
            <person name="Dunwell J.M."/>
            <person name="Nellist C.F."/>
            <person name="Harrison R.J."/>
        </authorList>
    </citation>
    <scope>NUCLEOTIDE SEQUENCE [LARGE SCALE GENOMIC DNA]</scope>
    <source>
        <strain evidence="3 5">SCRP249</strain>
        <strain evidence="2 7">SCRP324</strain>
        <strain evidence="4 6">SCRP333</strain>
    </source>
</reference>
<dbReference type="AlphaFoldDB" id="A0A6A4EJL3"/>
<evidence type="ECO:0000313" key="3">
    <source>
        <dbReference type="EMBL" id="KAE9012309.1"/>
    </source>
</evidence>
<dbReference type="PANTHER" id="PTHR13510">
    <property type="entry name" value="FYVE-FINGER-CONTAINING RAB5 EFFECTOR PROTEIN RABENOSYN-5-RELATED"/>
    <property type="match status" value="1"/>
</dbReference>
<dbReference type="InterPro" id="IPR023393">
    <property type="entry name" value="START-like_dom_sf"/>
</dbReference>
<feature type="region of interest" description="Disordered" evidence="1">
    <location>
        <begin position="68"/>
        <end position="122"/>
    </location>
</feature>
<dbReference type="Gene3D" id="3.30.530.20">
    <property type="match status" value="1"/>
</dbReference>
<evidence type="ECO:0000313" key="6">
    <source>
        <dbReference type="Proteomes" id="UP000434957"/>
    </source>
</evidence>
<comment type="caution">
    <text evidence="4">The sequence shown here is derived from an EMBL/GenBank/DDBJ whole genome shotgun (WGS) entry which is preliminary data.</text>
</comment>
<dbReference type="Proteomes" id="UP000435112">
    <property type="component" value="Unassembled WGS sequence"/>
</dbReference>
<organism evidence="4 6">
    <name type="scientific">Phytophthora rubi</name>
    <dbReference type="NCBI Taxonomy" id="129364"/>
    <lineage>
        <taxon>Eukaryota</taxon>
        <taxon>Sar</taxon>
        <taxon>Stramenopiles</taxon>
        <taxon>Oomycota</taxon>
        <taxon>Peronosporomycetes</taxon>
        <taxon>Peronosporales</taxon>
        <taxon>Peronosporaceae</taxon>
        <taxon>Phytophthora</taxon>
    </lineage>
</organism>
<evidence type="ECO:0000313" key="5">
    <source>
        <dbReference type="Proteomes" id="UP000429607"/>
    </source>
</evidence>
<accession>A0A6A4EJL3</accession>
<sequence>MKFTLPKNAFPVLELSKERQHAFIEEADTVVKEIVAANDAFIANEGSLRDSEWRLIRTKEGMQVYRQRRKAIDRRGRKESSAPLIASPSWSSSHALSRYRTDTSESAADRGTSLSSSSGVAEDSIMEKLRPPGVSLMALHGTTDGTLDDCVFGSFAPNDDEWKLRSSYIDDRLDDARIVASIRGPTKEDPYRFLGIKWFAKEHPVVLTGIVQQRDFLILESSGFTRDCNGEKVGYFLMHSVALREIQELSHLGIVRGLMSFCYIFRQCKSGKVDVYTRGFCDFRGEIPGRLALAISADAALCCVNLIQYAYIKKLTWLLKHSGQSRSGNETQPTCCEACEKSFTKCSLISTGPGTACSICRKIVCTKCSVLKKMVMDVSSTGSVQHCSLPFCLGCLLKAKRQCGWEIALSDVKYLQPSGLSPHKVSHKSDGRSQSNVTDYRAYQRGDMTAKFNYTDEAQMQTRATQLPPASAGRVRSWSPYSDERSEESRSLRGIRPRSRN</sequence>
<dbReference type="EMBL" id="QXFU01001217">
    <property type="protein sequence ID" value="KAE9007615.1"/>
    <property type="molecule type" value="Genomic_DNA"/>
</dbReference>
<evidence type="ECO:0008006" key="8">
    <source>
        <dbReference type="Google" id="ProtNLM"/>
    </source>
</evidence>